<reference evidence="3" key="1">
    <citation type="submission" date="2015-04" db="UniProtKB">
        <authorList>
            <consortium name="EnsemblPlants"/>
        </authorList>
    </citation>
    <scope>IDENTIFICATION</scope>
</reference>
<dbReference type="Gene3D" id="1.25.40.20">
    <property type="entry name" value="Ankyrin repeat-containing domain"/>
    <property type="match status" value="2"/>
</dbReference>
<dbReference type="Gene3D" id="1.25.40.10">
    <property type="entry name" value="Tetratricopeptide repeat domain"/>
    <property type="match status" value="1"/>
</dbReference>
<accession>A0A0E0ASI5</accession>
<dbReference type="AlphaFoldDB" id="A0A0E0ASI5"/>
<dbReference type="EnsemblPlants" id="OGLUM08G07440.1">
    <property type="protein sequence ID" value="OGLUM08G07440.1"/>
    <property type="gene ID" value="OGLUM08G07440"/>
</dbReference>
<feature type="repeat" description="ANK" evidence="1">
    <location>
        <begin position="122"/>
        <end position="154"/>
    </location>
</feature>
<dbReference type="InterPro" id="IPR036770">
    <property type="entry name" value="Ankyrin_rpt-contain_sf"/>
</dbReference>
<dbReference type="InterPro" id="IPR051616">
    <property type="entry name" value="Cul2-RING_E3_ligase_SR"/>
</dbReference>
<dbReference type="InterPro" id="IPR002110">
    <property type="entry name" value="Ankyrin_rpt"/>
</dbReference>
<dbReference type="PROSITE" id="PS50088">
    <property type="entry name" value="ANK_REPEAT"/>
    <property type="match status" value="4"/>
</dbReference>
<sequence>MAARRSRLAAPTSPPHELLEAAASGDLRHLKRLVRALDKVRGRLREVVEAARTDGGIWALQLAAGNEQLEVCRYLVEGLRVDVNAADDEGSTPLVFAVIGENAAIVKYLLDHGADPDKADDDGLTPLHSAAGIGDCEMIEMLLAKGADIDPIADECGTPLHLATKERQVGAMKVLLDHNADCNKTYMMFGLYPMTPLFQAVNASSVECVKLLVEAGADVNSDCISTAALDSAMGNDGSTECLNFLLEAGANYSGPNDFRVYSVCGCSLPHFWQPKFGNILVEDMIHQPWHQDQHVNKKKIEELKSSGNKAVDREDYISASAFYTKAMNLDPNDAALFSNRSLCWLRMGDGKKAFLDALECREMRPDWPKACYQLGAALMTLKDFESACDALFDGFKLDPDNAEIERALREAMESLKISSKDTKAT</sequence>
<dbReference type="PROSITE" id="PS50297">
    <property type="entry name" value="ANK_REP_REGION"/>
    <property type="match status" value="4"/>
</dbReference>
<dbReference type="Pfam" id="PF12796">
    <property type="entry name" value="Ank_2"/>
    <property type="match status" value="2"/>
</dbReference>
<dbReference type="InterPro" id="IPR011990">
    <property type="entry name" value="TPR-like_helical_dom_sf"/>
</dbReference>
<organism evidence="3">
    <name type="scientific">Oryza glumipatula</name>
    <dbReference type="NCBI Taxonomy" id="40148"/>
    <lineage>
        <taxon>Eukaryota</taxon>
        <taxon>Viridiplantae</taxon>
        <taxon>Streptophyta</taxon>
        <taxon>Embryophyta</taxon>
        <taxon>Tracheophyta</taxon>
        <taxon>Spermatophyta</taxon>
        <taxon>Magnoliopsida</taxon>
        <taxon>Liliopsida</taxon>
        <taxon>Poales</taxon>
        <taxon>Poaceae</taxon>
        <taxon>BOP clade</taxon>
        <taxon>Oryzoideae</taxon>
        <taxon>Oryzeae</taxon>
        <taxon>Oryzinae</taxon>
        <taxon>Oryza</taxon>
    </lineage>
</organism>
<name>A0A0E0ASI5_9ORYZ</name>
<dbReference type="eggNOG" id="KOG0548">
    <property type="taxonomic scope" value="Eukaryota"/>
</dbReference>
<protein>
    <submittedName>
        <fullName evidence="3">Uncharacterized protein</fullName>
    </submittedName>
</protein>
<evidence type="ECO:0000256" key="2">
    <source>
        <dbReference type="PROSITE-ProRule" id="PRU00339"/>
    </source>
</evidence>
<dbReference type="PRINTS" id="PR01415">
    <property type="entry name" value="ANKYRIN"/>
</dbReference>
<dbReference type="SMART" id="SM00248">
    <property type="entry name" value="ANK"/>
    <property type="match status" value="6"/>
</dbReference>
<dbReference type="SMART" id="SM00028">
    <property type="entry name" value="TPR"/>
    <property type="match status" value="3"/>
</dbReference>
<feature type="repeat" description="TPR" evidence="2">
    <location>
        <begin position="300"/>
        <end position="333"/>
    </location>
</feature>
<dbReference type="Pfam" id="PF00023">
    <property type="entry name" value="Ank"/>
    <property type="match status" value="2"/>
</dbReference>
<evidence type="ECO:0000313" key="3">
    <source>
        <dbReference type="EnsemblPlants" id="OGLUM08G07440.1"/>
    </source>
</evidence>
<evidence type="ECO:0000256" key="1">
    <source>
        <dbReference type="PROSITE-ProRule" id="PRU00023"/>
    </source>
</evidence>
<feature type="repeat" description="TPR" evidence="2">
    <location>
        <begin position="368"/>
        <end position="401"/>
    </location>
</feature>
<reference evidence="3" key="2">
    <citation type="submission" date="2018-05" db="EMBL/GenBank/DDBJ databases">
        <title>OgluRS3 (Oryza glumaepatula Reference Sequence Version 3).</title>
        <authorList>
            <person name="Zhang J."/>
            <person name="Kudrna D."/>
            <person name="Lee S."/>
            <person name="Talag J."/>
            <person name="Welchert J."/>
            <person name="Wing R.A."/>
        </authorList>
    </citation>
    <scope>NUCLEOTIDE SEQUENCE [LARGE SCALE GENOMIC DNA]</scope>
</reference>
<dbReference type="SUPFAM" id="SSF48452">
    <property type="entry name" value="TPR-like"/>
    <property type="match status" value="1"/>
</dbReference>
<keyword evidence="2" id="KW-0802">TPR repeat</keyword>
<proteinExistence type="predicted"/>
<dbReference type="STRING" id="40148.A0A0E0ASI5"/>
<dbReference type="SUPFAM" id="SSF48403">
    <property type="entry name" value="Ankyrin repeat"/>
    <property type="match status" value="1"/>
</dbReference>
<keyword evidence="4" id="KW-1185">Reference proteome</keyword>
<keyword evidence="1" id="KW-0040">ANK repeat</keyword>
<dbReference type="eggNOG" id="KOG0504">
    <property type="taxonomic scope" value="Eukaryota"/>
</dbReference>
<dbReference type="InterPro" id="IPR019734">
    <property type="entry name" value="TPR_rpt"/>
</dbReference>
<feature type="repeat" description="ANK" evidence="1">
    <location>
        <begin position="192"/>
        <end position="220"/>
    </location>
</feature>
<dbReference type="PANTHER" id="PTHR46224:SF68">
    <property type="entry name" value="OS08G0325400 PROTEIN"/>
    <property type="match status" value="1"/>
</dbReference>
<feature type="repeat" description="ANK" evidence="1">
    <location>
        <begin position="155"/>
        <end position="187"/>
    </location>
</feature>
<feature type="repeat" description="ANK" evidence="1">
    <location>
        <begin position="89"/>
        <end position="121"/>
    </location>
</feature>
<dbReference type="PROSITE" id="PS50005">
    <property type="entry name" value="TPR"/>
    <property type="match status" value="2"/>
</dbReference>
<evidence type="ECO:0000313" key="4">
    <source>
        <dbReference type="Proteomes" id="UP000026961"/>
    </source>
</evidence>
<dbReference type="Proteomes" id="UP000026961">
    <property type="component" value="Chromosome 8"/>
</dbReference>
<dbReference type="PANTHER" id="PTHR46224">
    <property type="entry name" value="ANKYRIN REPEAT FAMILY PROTEIN"/>
    <property type="match status" value="1"/>
</dbReference>
<dbReference type="Gramene" id="OGLUM08G07440.1">
    <property type="protein sequence ID" value="OGLUM08G07440.1"/>
    <property type="gene ID" value="OGLUM08G07440"/>
</dbReference>